<sequence length="416" mass="48553">MGIYVPLYRAVALCVSLVWLWGLNIWTWSRYRVNHVFIFEISPRHKVNHLEIWAEAASLSIVVLLNSLLFLHHQQYRLKARLSEVVYPLALIAFIIAKIALQLSDSSKRGSLQKDIVASMGSVFIAPFGRARFRDCYLADYFCSMQKIFSDLQYIICIYTLSFSKLMQDDPLASSGYCLSLGSILVPIVHAVPYWWRFQQCLHRYIETQKRWPNLANAFKYCLCQLTVIIGSLHPFFSEYQAPWSPYRLFWLALIVVTTLYTYVWDLVMDWGLLQFQDKAHPLLRQNRLFPTTTFYYWAMCSNLVLRFTWVVTLIPFPFQSVLASSAELENVLLPLLTFLELFRRSQWGILRVEYEHLSTSQGFRKYEHLPLYFDKAGPTAAVGLEPKKKSIWINLEVVFMAGLLVFFSVVVWVLK</sequence>
<keyword evidence="4 5" id="KW-0472">Membrane</keyword>
<feature type="transmembrane region" description="Helical" evidence="5">
    <location>
        <begin position="249"/>
        <end position="274"/>
    </location>
</feature>
<dbReference type="InterPro" id="IPR004342">
    <property type="entry name" value="EXS_C"/>
</dbReference>
<evidence type="ECO:0000256" key="2">
    <source>
        <dbReference type="ARBA" id="ARBA00022692"/>
    </source>
</evidence>
<reference evidence="7" key="1">
    <citation type="submission" date="2021-01" db="EMBL/GenBank/DDBJ databases">
        <authorList>
            <person name="Corre E."/>
            <person name="Pelletier E."/>
            <person name="Niang G."/>
            <person name="Scheremetjew M."/>
            <person name="Finn R."/>
            <person name="Kale V."/>
            <person name="Holt S."/>
            <person name="Cochrane G."/>
            <person name="Meng A."/>
            <person name="Brown T."/>
            <person name="Cohen L."/>
        </authorList>
    </citation>
    <scope>NUCLEOTIDE SEQUENCE</scope>
    <source>
        <strain evidence="7">CCMP622</strain>
    </source>
</reference>
<proteinExistence type="predicted"/>
<feature type="transmembrane region" description="Helical" evidence="5">
    <location>
        <begin position="392"/>
        <end position="415"/>
    </location>
</feature>
<name>A0A7S2TPH6_9EUKA</name>
<dbReference type="EMBL" id="HBHP01013285">
    <property type="protein sequence ID" value="CAD9760622.1"/>
    <property type="molecule type" value="Transcribed_RNA"/>
</dbReference>
<organism evidence="7">
    <name type="scientific">Lotharella oceanica</name>
    <dbReference type="NCBI Taxonomy" id="641309"/>
    <lineage>
        <taxon>Eukaryota</taxon>
        <taxon>Sar</taxon>
        <taxon>Rhizaria</taxon>
        <taxon>Cercozoa</taxon>
        <taxon>Chlorarachniophyceae</taxon>
        <taxon>Lotharella</taxon>
    </lineage>
</organism>
<comment type="subcellular location">
    <subcellularLocation>
        <location evidence="1">Membrane</location>
        <topology evidence="1">Multi-pass membrane protein</topology>
    </subcellularLocation>
</comment>
<feature type="transmembrane region" description="Helical" evidence="5">
    <location>
        <begin position="174"/>
        <end position="196"/>
    </location>
</feature>
<keyword evidence="3 5" id="KW-1133">Transmembrane helix</keyword>
<evidence type="ECO:0000313" key="7">
    <source>
        <dbReference type="EMBL" id="CAD9760622.1"/>
    </source>
</evidence>
<accession>A0A7S2TPH6</accession>
<feature type="transmembrane region" description="Helical" evidence="5">
    <location>
        <begin position="85"/>
        <end position="103"/>
    </location>
</feature>
<evidence type="ECO:0000259" key="6">
    <source>
        <dbReference type="PROSITE" id="PS51380"/>
    </source>
</evidence>
<dbReference type="GO" id="GO:0016020">
    <property type="term" value="C:membrane"/>
    <property type="evidence" value="ECO:0007669"/>
    <property type="project" value="UniProtKB-SubCell"/>
</dbReference>
<protein>
    <recommendedName>
        <fullName evidence="6">EXS domain-containing protein</fullName>
    </recommendedName>
</protein>
<keyword evidence="2 5" id="KW-0812">Transmembrane</keyword>
<feature type="transmembrane region" description="Helical" evidence="5">
    <location>
        <begin position="217"/>
        <end position="237"/>
    </location>
</feature>
<evidence type="ECO:0000256" key="1">
    <source>
        <dbReference type="ARBA" id="ARBA00004141"/>
    </source>
</evidence>
<evidence type="ECO:0000256" key="4">
    <source>
        <dbReference type="ARBA" id="ARBA00023136"/>
    </source>
</evidence>
<dbReference type="Pfam" id="PF03124">
    <property type="entry name" value="EXS"/>
    <property type="match status" value="1"/>
</dbReference>
<evidence type="ECO:0000256" key="5">
    <source>
        <dbReference type="SAM" id="Phobius"/>
    </source>
</evidence>
<evidence type="ECO:0000256" key="3">
    <source>
        <dbReference type="ARBA" id="ARBA00022989"/>
    </source>
</evidence>
<feature type="transmembrane region" description="Helical" evidence="5">
    <location>
        <begin position="295"/>
        <end position="317"/>
    </location>
</feature>
<feature type="transmembrane region" description="Helical" evidence="5">
    <location>
        <begin position="7"/>
        <end position="26"/>
    </location>
</feature>
<feature type="transmembrane region" description="Helical" evidence="5">
    <location>
        <begin position="52"/>
        <end position="73"/>
    </location>
</feature>
<dbReference type="PANTHER" id="PTHR10783">
    <property type="entry name" value="XENOTROPIC AND POLYTROPIC RETROVIRUS RECEPTOR 1-RELATED"/>
    <property type="match status" value="1"/>
</dbReference>
<dbReference type="AlphaFoldDB" id="A0A7S2TPH6"/>
<feature type="domain" description="EXS" evidence="6">
    <location>
        <begin position="177"/>
        <end position="384"/>
    </location>
</feature>
<dbReference type="PROSITE" id="PS51380">
    <property type="entry name" value="EXS"/>
    <property type="match status" value="1"/>
</dbReference>
<gene>
    <name evidence="7" type="ORF">LSP00402_LOCUS8261</name>
</gene>